<keyword evidence="1" id="KW-0805">Transcription regulation</keyword>
<keyword evidence="2" id="KW-0238">DNA-binding</keyword>
<dbReference type="RefSeq" id="WP_220196999.1">
    <property type="nucleotide sequence ID" value="NZ_BNJF01000003.1"/>
</dbReference>
<dbReference type="Proteomes" id="UP000612362">
    <property type="component" value="Unassembled WGS sequence"/>
</dbReference>
<evidence type="ECO:0000256" key="1">
    <source>
        <dbReference type="ARBA" id="ARBA00023015"/>
    </source>
</evidence>
<dbReference type="Pfam" id="PF25873">
    <property type="entry name" value="WHD_MalT"/>
    <property type="match status" value="1"/>
</dbReference>
<dbReference type="GO" id="GO:0006355">
    <property type="term" value="P:regulation of DNA-templated transcription"/>
    <property type="evidence" value="ECO:0007669"/>
    <property type="project" value="InterPro"/>
</dbReference>
<feature type="region of interest" description="Disordered" evidence="4">
    <location>
        <begin position="105"/>
        <end position="142"/>
    </location>
</feature>
<dbReference type="PRINTS" id="PR00038">
    <property type="entry name" value="HTHLUXR"/>
</dbReference>
<evidence type="ECO:0000256" key="4">
    <source>
        <dbReference type="SAM" id="MobiDB-lite"/>
    </source>
</evidence>
<dbReference type="InterPro" id="IPR027417">
    <property type="entry name" value="P-loop_NTPase"/>
</dbReference>
<dbReference type="PANTHER" id="PTHR44688:SF16">
    <property type="entry name" value="DNA-BINDING TRANSCRIPTIONAL ACTIVATOR DEVR_DOSR"/>
    <property type="match status" value="1"/>
</dbReference>
<gene>
    <name evidence="6" type="ORF">KSX_59220</name>
</gene>
<dbReference type="SUPFAM" id="SSF52540">
    <property type="entry name" value="P-loop containing nucleoside triphosphate hydrolases"/>
    <property type="match status" value="1"/>
</dbReference>
<dbReference type="SUPFAM" id="SSF46894">
    <property type="entry name" value="C-terminal effector domain of the bipartite response regulators"/>
    <property type="match status" value="1"/>
</dbReference>
<dbReference type="InterPro" id="IPR041664">
    <property type="entry name" value="AAA_16"/>
</dbReference>
<dbReference type="Gene3D" id="1.10.10.10">
    <property type="entry name" value="Winged helix-like DNA-binding domain superfamily/Winged helix DNA-binding domain"/>
    <property type="match status" value="1"/>
</dbReference>
<accession>A0A8J3I1T2</accession>
<comment type="caution">
    <text evidence="6">The sequence shown here is derived from an EMBL/GenBank/DDBJ whole genome shotgun (WGS) entry which is preliminary data.</text>
</comment>
<evidence type="ECO:0000313" key="6">
    <source>
        <dbReference type="EMBL" id="GHO47759.1"/>
    </source>
</evidence>
<dbReference type="InterPro" id="IPR016032">
    <property type="entry name" value="Sig_transdc_resp-reg_C-effctor"/>
</dbReference>
<reference evidence="6" key="1">
    <citation type="submission" date="2020-10" db="EMBL/GenBank/DDBJ databases">
        <title>Taxonomic study of unclassified bacteria belonging to the class Ktedonobacteria.</title>
        <authorList>
            <person name="Yabe S."/>
            <person name="Wang C.M."/>
            <person name="Zheng Y."/>
            <person name="Sakai Y."/>
            <person name="Cavaletti L."/>
            <person name="Monciardini P."/>
            <person name="Donadio S."/>
        </authorList>
    </citation>
    <scope>NUCLEOTIDE SEQUENCE</scope>
    <source>
        <strain evidence="6">SOSP1-1</strain>
    </source>
</reference>
<dbReference type="InterPro" id="IPR059106">
    <property type="entry name" value="WHD_MalT"/>
</dbReference>
<keyword evidence="3" id="KW-0804">Transcription</keyword>
<dbReference type="PROSITE" id="PS00622">
    <property type="entry name" value="HTH_LUXR_1"/>
    <property type="match status" value="1"/>
</dbReference>
<dbReference type="PANTHER" id="PTHR44688">
    <property type="entry name" value="DNA-BINDING TRANSCRIPTIONAL ACTIVATOR DEVR_DOSR"/>
    <property type="match status" value="1"/>
</dbReference>
<dbReference type="GO" id="GO:0003677">
    <property type="term" value="F:DNA binding"/>
    <property type="evidence" value="ECO:0007669"/>
    <property type="project" value="UniProtKB-KW"/>
</dbReference>
<dbReference type="InterPro" id="IPR041617">
    <property type="entry name" value="TPR_MalT"/>
</dbReference>
<dbReference type="AlphaFoldDB" id="A0A8J3I1T2"/>
<sequence>MPKSPTYVLVWSAEDHMYVLHAPEYPPQSIMPGNEEVWHAWLTAHTSFAFQGQSGHLNVLKESRSRGSGYWYAYHTSSGSTRKRYLGHSENVTLARLEAVAQDLQEGKQESSLQPSHLPASPVSLQTMHGGKEIPSSTVQPGHEFHDPSLMMVVTRLSPPHLPATLVVRERLLAALDAALSRPLTLLSASAGWGKTTLLATWVQRHPQSVAWLPLEEMDNDPMRFWVSLIEALRRCRPAIGERALTLLRAAAPFATSLTALLNELAGQHAETSPILLILDDYHVINESTIHSSLTFWLEHLPPHVHLLIASRTDPDLPLARLRVRGHLGEVRNNELRFTQEETQDFLTQRMGLALSETEVALLQARTEGWIASLQLAALVLQKHADPSAYVQKLSGSQRFLLDYLREEVLASQPEVLQDFLLQTSGLDLLSASLCDALTGREDSHRLLEQVERANLFLQPIDESRQWYRYHAMWAQAMQHEARRRLGATAVGELYNKASQWYEQQRLLPEAIEAALKGEHFSRATVLIERFVAPHNFRNEYPLVSSWLRRISDEVLQAQPELCFQSTLALMLTTDRRSSDTWTRSEQLLQWAEQGFEAREQWERRGDALQLHAVLAFFQEDLMHVFALTHQAQPFLTEHNLMYPNNLVTRGIEALLVGEVQMAWEYLLEGYGQLKKLGDHAGAFGATLFLGEVCLEKGELRRASHFFHQALGHIDEDQSLVRQQFLLETGDTEPFFVSWAFYCLAQLAYEHHEMNEAWRYLSQAQTLREKPEQEIHVLASGALIQVRLLCASGKPGQALDLLLKWEKHTRFPCPLSTIRTCRAQIQLAQGNLAAVEQWAQAREEVVSPPSLAQEQNLPLLYQQEEALLLARLYMAQERGEIALEDLASWKEKAQSQGRARSVLNIQILEALAHVACQQHSQARSSLLQALKLAQPENFQRVFLDEGPAIEALLRTLLPELREPSLLLFARTILQAFAQEAETPYAKNPPSAAEMPGLLEPLSEQEQRVLRLLVSGCSNPEIANALVISVNTVKTHVQSLYRKLGVRNRVEASKVARHNSLL</sequence>
<dbReference type="InterPro" id="IPR036388">
    <property type="entry name" value="WH-like_DNA-bd_sf"/>
</dbReference>
<evidence type="ECO:0000313" key="7">
    <source>
        <dbReference type="Proteomes" id="UP000612362"/>
    </source>
</evidence>
<dbReference type="EMBL" id="BNJF01000003">
    <property type="protein sequence ID" value="GHO47759.1"/>
    <property type="molecule type" value="Genomic_DNA"/>
</dbReference>
<dbReference type="Pfam" id="PF00196">
    <property type="entry name" value="GerE"/>
    <property type="match status" value="1"/>
</dbReference>
<organism evidence="6 7">
    <name type="scientific">Ktedonospora formicarum</name>
    <dbReference type="NCBI Taxonomy" id="2778364"/>
    <lineage>
        <taxon>Bacteria</taxon>
        <taxon>Bacillati</taxon>
        <taxon>Chloroflexota</taxon>
        <taxon>Ktedonobacteria</taxon>
        <taxon>Ktedonobacterales</taxon>
        <taxon>Ktedonobacteraceae</taxon>
        <taxon>Ktedonospora</taxon>
    </lineage>
</organism>
<keyword evidence="7" id="KW-1185">Reference proteome</keyword>
<dbReference type="SMART" id="SM00421">
    <property type="entry name" value="HTH_LUXR"/>
    <property type="match status" value="1"/>
</dbReference>
<dbReference type="SUPFAM" id="SSF48452">
    <property type="entry name" value="TPR-like"/>
    <property type="match status" value="1"/>
</dbReference>
<dbReference type="InterPro" id="IPR011990">
    <property type="entry name" value="TPR-like_helical_dom_sf"/>
</dbReference>
<evidence type="ECO:0000259" key="5">
    <source>
        <dbReference type="PROSITE" id="PS50043"/>
    </source>
</evidence>
<dbReference type="CDD" id="cd06170">
    <property type="entry name" value="LuxR_C_like"/>
    <property type="match status" value="1"/>
</dbReference>
<evidence type="ECO:0000256" key="2">
    <source>
        <dbReference type="ARBA" id="ARBA00023125"/>
    </source>
</evidence>
<name>A0A8J3I1T2_9CHLR</name>
<protein>
    <submittedName>
        <fullName evidence="6">LuxR family transcriptional regulator</fullName>
    </submittedName>
</protein>
<evidence type="ECO:0000256" key="3">
    <source>
        <dbReference type="ARBA" id="ARBA00023163"/>
    </source>
</evidence>
<dbReference type="Gene3D" id="3.40.50.300">
    <property type="entry name" value="P-loop containing nucleotide triphosphate hydrolases"/>
    <property type="match status" value="1"/>
</dbReference>
<dbReference type="Pfam" id="PF13191">
    <property type="entry name" value="AAA_16"/>
    <property type="match status" value="1"/>
</dbReference>
<dbReference type="PROSITE" id="PS50043">
    <property type="entry name" value="HTH_LUXR_2"/>
    <property type="match status" value="1"/>
</dbReference>
<feature type="domain" description="HTH luxR-type" evidence="5">
    <location>
        <begin position="994"/>
        <end position="1059"/>
    </location>
</feature>
<dbReference type="InterPro" id="IPR000792">
    <property type="entry name" value="Tscrpt_reg_LuxR_C"/>
</dbReference>
<proteinExistence type="predicted"/>
<dbReference type="Gene3D" id="1.25.40.10">
    <property type="entry name" value="Tetratricopeptide repeat domain"/>
    <property type="match status" value="1"/>
</dbReference>
<dbReference type="Pfam" id="PF17874">
    <property type="entry name" value="TPR_MalT"/>
    <property type="match status" value="1"/>
</dbReference>